<organism evidence="2 3">
    <name type="scientific">Parabacteroides acidifaciens</name>
    <dbReference type="NCBI Taxonomy" id="2290935"/>
    <lineage>
        <taxon>Bacteria</taxon>
        <taxon>Pseudomonadati</taxon>
        <taxon>Bacteroidota</taxon>
        <taxon>Bacteroidia</taxon>
        <taxon>Bacteroidales</taxon>
        <taxon>Tannerellaceae</taxon>
        <taxon>Parabacteroides</taxon>
    </lineage>
</organism>
<dbReference type="Proteomes" id="UP000256321">
    <property type="component" value="Unassembled WGS sequence"/>
</dbReference>
<sequence>MKMNAKQKLNDLIAEYCLLKTEEERTVFDNKMKQMLAEMDPEERKSFRMAFLESAKTALSDARAIKEDVDFRLQLNGIEEYLSLSKIAEDYFGKSRSWLYQRINGLNVNGKPAQFTEEEKKRFGEALQDISRRIKDTAVRFN</sequence>
<evidence type="ECO:0000313" key="1">
    <source>
        <dbReference type="EMBL" id="MBC8602882.1"/>
    </source>
</evidence>
<evidence type="ECO:0000313" key="3">
    <source>
        <dbReference type="Proteomes" id="UP000256321"/>
    </source>
</evidence>
<reference evidence="1 4" key="2">
    <citation type="submission" date="2020-08" db="EMBL/GenBank/DDBJ databases">
        <title>Genome public.</title>
        <authorList>
            <person name="Liu C."/>
            <person name="Sun Q."/>
        </authorList>
    </citation>
    <scope>NUCLEOTIDE SEQUENCE [LARGE SCALE GENOMIC DNA]</scope>
    <source>
        <strain evidence="1 4">426_9</strain>
    </source>
</reference>
<gene>
    <name evidence="2" type="ORF">DWU89_14645</name>
    <name evidence="1" type="ORF">H8784_14275</name>
</gene>
<dbReference type="Proteomes" id="UP000629596">
    <property type="component" value="Unassembled WGS sequence"/>
</dbReference>
<dbReference type="RefSeq" id="WP_115500377.1">
    <property type="nucleotide sequence ID" value="NZ_JACRTI010000040.1"/>
</dbReference>
<dbReference type="EMBL" id="JACRTI010000040">
    <property type="protein sequence ID" value="MBC8602882.1"/>
    <property type="molecule type" value="Genomic_DNA"/>
</dbReference>
<protein>
    <submittedName>
        <fullName evidence="2">DUF5053 domain-containing protein</fullName>
    </submittedName>
</protein>
<evidence type="ECO:0000313" key="2">
    <source>
        <dbReference type="EMBL" id="RDU48367.1"/>
    </source>
</evidence>
<name>A0A3D8HCX0_9BACT</name>
<proteinExistence type="predicted"/>
<accession>A0A3D8HCX0</accession>
<keyword evidence="4" id="KW-1185">Reference proteome</keyword>
<reference evidence="2 3" key="1">
    <citation type="submission" date="2018-07" db="EMBL/GenBank/DDBJ databases">
        <title>Parabacteroides acidifaciens nov. sp., isolated from human feces.</title>
        <authorList>
            <person name="Wang Y.J."/>
        </authorList>
    </citation>
    <scope>NUCLEOTIDE SEQUENCE [LARGE SCALE GENOMIC DNA]</scope>
    <source>
        <strain evidence="2 3">426-9</strain>
    </source>
</reference>
<dbReference type="InterPro" id="IPR032483">
    <property type="entry name" value="DUF5053"/>
</dbReference>
<dbReference type="EMBL" id="QREV01000040">
    <property type="protein sequence ID" value="RDU48367.1"/>
    <property type="molecule type" value="Genomic_DNA"/>
</dbReference>
<comment type="caution">
    <text evidence="2">The sequence shown here is derived from an EMBL/GenBank/DDBJ whole genome shotgun (WGS) entry which is preliminary data.</text>
</comment>
<evidence type="ECO:0000313" key="4">
    <source>
        <dbReference type="Proteomes" id="UP000629596"/>
    </source>
</evidence>
<dbReference type="AlphaFoldDB" id="A0A3D8HCX0"/>
<dbReference type="Pfam" id="PF16476">
    <property type="entry name" value="DUF5053"/>
    <property type="match status" value="1"/>
</dbReference>